<name>A0A1F5HCY2_9BACT</name>
<dbReference type="EMBL" id="MFCA01000022">
    <property type="protein sequence ID" value="OGE01926.1"/>
    <property type="molecule type" value="Genomic_DNA"/>
</dbReference>
<organism evidence="1 2">
    <name type="scientific">Candidatus Curtissbacteria bacterium RIFOXYA1_FULL_41_14</name>
    <dbReference type="NCBI Taxonomy" id="1797737"/>
    <lineage>
        <taxon>Bacteria</taxon>
        <taxon>Candidatus Curtissiibacteriota</taxon>
    </lineage>
</organism>
<comment type="caution">
    <text evidence="1">The sequence shown here is derived from an EMBL/GenBank/DDBJ whole genome shotgun (WGS) entry which is preliminary data.</text>
</comment>
<sequence>MLENVGYCRLPDDTYRNLAEGHWSYTDEKPDNPVLILAQVLEQRRLGVRFLDSETSEGDVEIHVSHHKGEVLLDRIIRTPELGVLINVIRLGVLDPRIRCCHQWIADTQKRIEALALQKQADHSQKQADLITSTDIGPGEQKATFLKVAQNASNEARRILGNLDSLTPDDIRGLIEAVVEREIIPASQAA</sequence>
<reference evidence="1 2" key="1">
    <citation type="journal article" date="2016" name="Nat. Commun.">
        <title>Thousands of microbial genomes shed light on interconnected biogeochemical processes in an aquifer system.</title>
        <authorList>
            <person name="Anantharaman K."/>
            <person name="Brown C.T."/>
            <person name="Hug L.A."/>
            <person name="Sharon I."/>
            <person name="Castelle C.J."/>
            <person name="Probst A.J."/>
            <person name="Thomas B.C."/>
            <person name="Singh A."/>
            <person name="Wilkins M.J."/>
            <person name="Karaoz U."/>
            <person name="Brodie E.L."/>
            <person name="Williams K.H."/>
            <person name="Hubbard S.S."/>
            <person name="Banfield J.F."/>
        </authorList>
    </citation>
    <scope>NUCLEOTIDE SEQUENCE [LARGE SCALE GENOMIC DNA]</scope>
</reference>
<evidence type="ECO:0000313" key="2">
    <source>
        <dbReference type="Proteomes" id="UP000176751"/>
    </source>
</evidence>
<dbReference type="Proteomes" id="UP000176751">
    <property type="component" value="Unassembled WGS sequence"/>
</dbReference>
<accession>A0A1F5HCY2</accession>
<proteinExistence type="predicted"/>
<dbReference type="AlphaFoldDB" id="A0A1F5HCY2"/>
<gene>
    <name evidence="1" type="ORF">A2196_04935</name>
</gene>
<dbReference type="STRING" id="1797737.A2196_04935"/>
<protein>
    <submittedName>
        <fullName evidence="1">Uncharacterized protein</fullName>
    </submittedName>
</protein>
<evidence type="ECO:0000313" key="1">
    <source>
        <dbReference type="EMBL" id="OGE01926.1"/>
    </source>
</evidence>